<protein>
    <recommendedName>
        <fullName evidence="2">HD domain-containing protein</fullName>
    </recommendedName>
</protein>
<dbReference type="KEGG" id="manr:MPAN_003480"/>
<dbReference type="Pfam" id="PF01966">
    <property type="entry name" value="HD"/>
    <property type="match status" value="1"/>
</dbReference>
<sequence length="306" mass="35121">MDLKENEIYKIIGKVENVNTGAHFSNTTVLKKDGTHVNIKLEFEQLQDIKMGKIYEFEALAVVKVEDELVLKLQSIKDIEDVLEADELSELLDYFYVYAPIPMVEIKKGIEGFLSKIENKALHEITKTIYDKHKKTFYMHPAATKFHHAYVGGLSYHTFTMLKLIDPFLEVYKYLNKDLLYAATLLHDMSKISEISGVDGEYTKEGLLIGHLVMQTIDVDQVAKQLGYEDLEEVLILKHMILSHHGQLHYGSPKKPQTGEALLLWFIDTIDSKFTVLGEVLDTTLEGQFTQMVSVLDKMRFYKPKL</sequence>
<gene>
    <name evidence="3" type="ORF">MPAN_003480</name>
</gene>
<keyword evidence="1" id="KW-0378">Hydrolase</keyword>
<dbReference type="AlphaFoldDB" id="A0A7U9TMA4"/>
<dbReference type="Proteomes" id="UP000620133">
    <property type="component" value="Chromosome"/>
</dbReference>
<evidence type="ECO:0000313" key="3">
    <source>
        <dbReference type="EMBL" id="BCR35455.1"/>
    </source>
</evidence>
<dbReference type="GO" id="GO:0016787">
    <property type="term" value="F:hydrolase activity"/>
    <property type="evidence" value="ECO:0007669"/>
    <property type="project" value="UniProtKB-KW"/>
</dbReference>
<dbReference type="GO" id="GO:0031125">
    <property type="term" value="P:rRNA 3'-end processing"/>
    <property type="evidence" value="ECO:0007669"/>
    <property type="project" value="TreeGrafter"/>
</dbReference>
<dbReference type="SUPFAM" id="SSF109604">
    <property type="entry name" value="HD-domain/PDEase-like"/>
    <property type="match status" value="1"/>
</dbReference>
<organism evidence="3 4">
    <name type="scientific">Mariniplasma anaerobium</name>
    <dbReference type="NCBI Taxonomy" id="2735436"/>
    <lineage>
        <taxon>Bacteria</taxon>
        <taxon>Bacillati</taxon>
        <taxon>Mycoplasmatota</taxon>
        <taxon>Mollicutes</taxon>
        <taxon>Acholeplasmatales</taxon>
        <taxon>Acholeplasmataceae</taxon>
        <taxon>Mariniplasma</taxon>
    </lineage>
</organism>
<name>A0A7U9TMA4_9MOLU</name>
<evidence type="ECO:0000259" key="2">
    <source>
        <dbReference type="Pfam" id="PF01966"/>
    </source>
</evidence>
<dbReference type="RefSeq" id="WP_176240160.1">
    <property type="nucleotide sequence ID" value="NZ_AP024412.1"/>
</dbReference>
<reference evidence="3" key="1">
    <citation type="submission" date="2021-01" db="EMBL/GenBank/DDBJ databases">
        <title>Draft genome sequence of Acholeplasmataceae bacterium strain Mahy22.</title>
        <authorList>
            <person name="Watanabe M."/>
            <person name="Kojima H."/>
            <person name="Fukui M."/>
        </authorList>
    </citation>
    <scope>NUCLEOTIDE SEQUENCE</scope>
    <source>
        <strain evidence="3">Mahy22</strain>
    </source>
</reference>
<dbReference type="PANTHER" id="PTHR37294:SF1">
    <property type="entry name" value="3'-5' EXORIBONUCLEASE YHAM"/>
    <property type="match status" value="1"/>
</dbReference>
<dbReference type="PANTHER" id="PTHR37294">
    <property type="entry name" value="3'-5' EXORIBONUCLEASE YHAM"/>
    <property type="match status" value="1"/>
</dbReference>
<feature type="domain" description="HD" evidence="2">
    <location>
        <begin position="156"/>
        <end position="271"/>
    </location>
</feature>
<dbReference type="Gene3D" id="1.10.3210.10">
    <property type="entry name" value="Hypothetical protein af1432"/>
    <property type="match status" value="1"/>
</dbReference>
<keyword evidence="4" id="KW-1185">Reference proteome</keyword>
<evidence type="ECO:0000313" key="4">
    <source>
        <dbReference type="Proteomes" id="UP000620133"/>
    </source>
</evidence>
<dbReference type="InterPro" id="IPR050798">
    <property type="entry name" value="YhaM_exoribonuc/phosphodiest"/>
</dbReference>
<dbReference type="EMBL" id="AP024412">
    <property type="protein sequence ID" value="BCR35455.1"/>
    <property type="molecule type" value="Genomic_DNA"/>
</dbReference>
<proteinExistence type="predicted"/>
<dbReference type="InterPro" id="IPR006674">
    <property type="entry name" value="HD_domain"/>
</dbReference>
<accession>A0A7U9TMA4</accession>
<evidence type="ECO:0000256" key="1">
    <source>
        <dbReference type="ARBA" id="ARBA00022801"/>
    </source>
</evidence>